<dbReference type="InterPro" id="IPR017871">
    <property type="entry name" value="ABC_transporter-like_CS"/>
</dbReference>
<keyword evidence="12" id="KW-1185">Reference proteome</keyword>
<dbReference type="Pfam" id="PF00005">
    <property type="entry name" value="ABC_tran"/>
    <property type="match status" value="1"/>
</dbReference>
<comment type="caution">
    <text evidence="11">The sequence shown here is derived from an EMBL/GenBank/DDBJ whole genome shotgun (WGS) entry which is preliminary data.</text>
</comment>
<dbReference type="Gene3D" id="3.40.50.300">
    <property type="entry name" value="P-loop containing nucleotide triphosphate hydrolases"/>
    <property type="match status" value="1"/>
</dbReference>
<feature type="domain" description="ABC transmembrane type-1" evidence="10">
    <location>
        <begin position="50"/>
        <end position="334"/>
    </location>
</feature>
<dbReference type="Proteomes" id="UP000749311">
    <property type="component" value="Unassembled WGS sequence"/>
</dbReference>
<evidence type="ECO:0000313" key="12">
    <source>
        <dbReference type="Proteomes" id="UP000749311"/>
    </source>
</evidence>
<dbReference type="PANTHER" id="PTHR43394:SF1">
    <property type="entry name" value="ATP-BINDING CASSETTE SUB-FAMILY B MEMBER 10, MITOCHONDRIAL"/>
    <property type="match status" value="1"/>
</dbReference>
<gene>
    <name evidence="11" type="ORF">FB473_002281</name>
</gene>
<evidence type="ECO:0000256" key="6">
    <source>
        <dbReference type="ARBA" id="ARBA00023136"/>
    </source>
</evidence>
<evidence type="ECO:0000256" key="3">
    <source>
        <dbReference type="ARBA" id="ARBA00022741"/>
    </source>
</evidence>
<proteinExistence type="predicted"/>
<dbReference type="RefSeq" id="WP_243863546.1">
    <property type="nucleotide sequence ID" value="NZ_BAAAOO010000007.1"/>
</dbReference>
<dbReference type="SMART" id="SM00382">
    <property type="entry name" value="AAA"/>
    <property type="match status" value="1"/>
</dbReference>
<dbReference type="SUPFAM" id="SSF52540">
    <property type="entry name" value="P-loop containing nucleoside triphosphate hydrolases"/>
    <property type="match status" value="1"/>
</dbReference>
<keyword evidence="2 8" id="KW-0812">Transmembrane</keyword>
<dbReference type="PROSITE" id="PS00211">
    <property type="entry name" value="ABC_TRANSPORTER_1"/>
    <property type="match status" value="1"/>
</dbReference>
<dbReference type="PROSITE" id="PS50929">
    <property type="entry name" value="ABC_TM1F"/>
    <property type="match status" value="1"/>
</dbReference>
<dbReference type="InterPro" id="IPR003593">
    <property type="entry name" value="AAA+_ATPase"/>
</dbReference>
<keyword evidence="6 8" id="KW-0472">Membrane</keyword>
<protein>
    <submittedName>
        <fullName evidence="11">ATP-binding cassette subfamily B protein</fullName>
    </submittedName>
</protein>
<feature type="transmembrane region" description="Helical" evidence="8">
    <location>
        <begin position="85"/>
        <end position="109"/>
    </location>
</feature>
<dbReference type="InterPro" id="IPR036640">
    <property type="entry name" value="ABC1_TM_sf"/>
</dbReference>
<evidence type="ECO:0000313" key="11">
    <source>
        <dbReference type="EMBL" id="NIH57636.1"/>
    </source>
</evidence>
<keyword evidence="5 8" id="KW-1133">Transmembrane helix</keyword>
<feature type="region of interest" description="Disordered" evidence="7">
    <location>
        <begin position="1"/>
        <end position="21"/>
    </location>
</feature>
<dbReference type="InterPro" id="IPR027417">
    <property type="entry name" value="P-loop_NTPase"/>
</dbReference>
<evidence type="ECO:0000256" key="4">
    <source>
        <dbReference type="ARBA" id="ARBA00022840"/>
    </source>
</evidence>
<evidence type="ECO:0000256" key="1">
    <source>
        <dbReference type="ARBA" id="ARBA00004651"/>
    </source>
</evidence>
<keyword evidence="4 11" id="KW-0067">ATP-binding</keyword>
<dbReference type="GO" id="GO:0005524">
    <property type="term" value="F:ATP binding"/>
    <property type="evidence" value="ECO:0007669"/>
    <property type="project" value="UniProtKB-KW"/>
</dbReference>
<accession>A0ABX0SLJ9</accession>
<feature type="domain" description="ABC transporter" evidence="9">
    <location>
        <begin position="370"/>
        <end position="605"/>
    </location>
</feature>
<evidence type="ECO:0000256" key="2">
    <source>
        <dbReference type="ARBA" id="ARBA00022692"/>
    </source>
</evidence>
<feature type="transmembrane region" description="Helical" evidence="8">
    <location>
        <begin position="276"/>
        <end position="298"/>
    </location>
</feature>
<dbReference type="Pfam" id="PF00664">
    <property type="entry name" value="ABC_membrane"/>
    <property type="match status" value="1"/>
</dbReference>
<sequence length="617" mass="65937">MSDFIDSSNGGGPPRGPQRIDPADRAQLAESPVPARRVFALFAPHSGSMLVLLVIIVVAAVIGMAQPFLTRTVIDEALPDRDVRLLVWSVVGMVAIALVTAVLGVWQTWLANAVGQRVMHGLRVRVFDHVQSQSMAFFKRTRGGEIQSRLVNDIAGLQSMLTTAATSVATNFTSAIATAVAMVALDWRLSLLSLIVLPPAIWLTRRVALVRRDITTQRQRMMANLHAQVDEALSVNGALLGKTLGVSALRSADFAQTSDSLVDLDMRSQLAGRWRMATMNVVFAALPALIYLAAGLTNTAGELSIGTIVAFTTLQTSIFRPIMGLMGVGAQWVSSLALLSRIFGYLDLPVEVAPPADPVEVDVASVRGEVRFDHVGYRYPDGDVEVLSDIDLRIPAGGSIGLVGATGSGKSTAASLVSRLADPTSGRITIDGIDLRDLAPDDLASIVGVVSQETYLVHDTIRENLLLARPGAHDDQLWSALTTARVDDVVRALPDGLDTVVGARGHRFSGGERQRIAVARTLLRDPRVLVLDEATSALDNETERELQAALDALTQGRTTLTIAHRLSTVQDADEIVVLEGGHIVEHGTHAQLMAFHGRYAHLAGEQDSEPAPVAIAG</sequence>
<dbReference type="CDD" id="cd18550">
    <property type="entry name" value="ABC_6TM_exporter_like"/>
    <property type="match status" value="1"/>
</dbReference>
<evidence type="ECO:0000256" key="8">
    <source>
        <dbReference type="SAM" id="Phobius"/>
    </source>
</evidence>
<keyword evidence="3" id="KW-0547">Nucleotide-binding</keyword>
<dbReference type="InterPro" id="IPR039421">
    <property type="entry name" value="Type_1_exporter"/>
</dbReference>
<feature type="transmembrane region" description="Helical" evidence="8">
    <location>
        <begin position="38"/>
        <end position="64"/>
    </location>
</feature>
<reference evidence="11 12" key="1">
    <citation type="submission" date="2020-02" db="EMBL/GenBank/DDBJ databases">
        <title>Sequencing the genomes of 1000 actinobacteria strains.</title>
        <authorList>
            <person name="Klenk H.-P."/>
        </authorList>
    </citation>
    <scope>NUCLEOTIDE SEQUENCE [LARGE SCALE GENOMIC DNA]</scope>
    <source>
        <strain evidence="11 12">DSM 19609</strain>
    </source>
</reference>
<evidence type="ECO:0000259" key="10">
    <source>
        <dbReference type="PROSITE" id="PS50929"/>
    </source>
</evidence>
<dbReference type="SUPFAM" id="SSF90123">
    <property type="entry name" value="ABC transporter transmembrane region"/>
    <property type="match status" value="1"/>
</dbReference>
<evidence type="ECO:0000256" key="5">
    <source>
        <dbReference type="ARBA" id="ARBA00022989"/>
    </source>
</evidence>
<feature type="transmembrane region" description="Helical" evidence="8">
    <location>
        <begin position="187"/>
        <end position="204"/>
    </location>
</feature>
<dbReference type="InterPro" id="IPR011527">
    <property type="entry name" value="ABC1_TM_dom"/>
</dbReference>
<dbReference type="Gene3D" id="1.20.1560.10">
    <property type="entry name" value="ABC transporter type 1, transmembrane domain"/>
    <property type="match status" value="1"/>
</dbReference>
<evidence type="ECO:0000256" key="7">
    <source>
        <dbReference type="SAM" id="MobiDB-lite"/>
    </source>
</evidence>
<evidence type="ECO:0000259" key="9">
    <source>
        <dbReference type="PROSITE" id="PS50893"/>
    </source>
</evidence>
<dbReference type="EMBL" id="JAAMOZ010000001">
    <property type="protein sequence ID" value="NIH57636.1"/>
    <property type="molecule type" value="Genomic_DNA"/>
</dbReference>
<dbReference type="InterPro" id="IPR003439">
    <property type="entry name" value="ABC_transporter-like_ATP-bd"/>
</dbReference>
<organism evidence="11 12">
    <name type="scientific">Brooklawnia cerclae</name>
    <dbReference type="NCBI Taxonomy" id="349934"/>
    <lineage>
        <taxon>Bacteria</taxon>
        <taxon>Bacillati</taxon>
        <taxon>Actinomycetota</taxon>
        <taxon>Actinomycetes</taxon>
        <taxon>Propionibacteriales</taxon>
        <taxon>Propionibacteriaceae</taxon>
        <taxon>Brooklawnia</taxon>
    </lineage>
</organism>
<name>A0ABX0SLJ9_9ACTN</name>
<dbReference type="PANTHER" id="PTHR43394">
    <property type="entry name" value="ATP-DEPENDENT PERMEASE MDL1, MITOCHONDRIAL"/>
    <property type="match status" value="1"/>
</dbReference>
<comment type="subcellular location">
    <subcellularLocation>
        <location evidence="1">Cell membrane</location>
        <topology evidence="1">Multi-pass membrane protein</topology>
    </subcellularLocation>
</comment>
<dbReference type="PROSITE" id="PS50893">
    <property type="entry name" value="ABC_TRANSPORTER_2"/>
    <property type="match status" value="1"/>
</dbReference>